<feature type="coiled-coil region" evidence="4">
    <location>
        <begin position="791"/>
        <end position="825"/>
    </location>
</feature>
<dbReference type="GO" id="GO:0045218">
    <property type="term" value="P:zonula adherens maintenance"/>
    <property type="evidence" value="ECO:0007669"/>
    <property type="project" value="TreeGrafter"/>
</dbReference>
<dbReference type="Proteomes" id="UP000618051">
    <property type="component" value="Unassembled WGS sequence"/>
</dbReference>
<dbReference type="GO" id="GO:0090136">
    <property type="term" value="P:epithelial cell-cell adhesion"/>
    <property type="evidence" value="ECO:0007669"/>
    <property type="project" value="TreeGrafter"/>
</dbReference>
<protein>
    <recommendedName>
        <fullName evidence="6">PH domain-containing protein</fullName>
    </recommendedName>
</protein>
<dbReference type="CDD" id="cd13248">
    <property type="entry name" value="PH_PEPP1_2_3"/>
    <property type="match status" value="1"/>
</dbReference>
<dbReference type="InterPro" id="IPR011993">
    <property type="entry name" value="PH-like_dom_sf"/>
</dbReference>
<dbReference type="GO" id="GO:0005737">
    <property type="term" value="C:cytoplasm"/>
    <property type="evidence" value="ECO:0007669"/>
    <property type="project" value="UniProtKB-SubCell"/>
</dbReference>
<comment type="subcellular location">
    <subcellularLocation>
        <location evidence="1">Cytoplasm</location>
    </subcellularLocation>
</comment>
<feature type="compositionally biased region" description="Basic and acidic residues" evidence="5">
    <location>
        <begin position="525"/>
        <end position="534"/>
    </location>
</feature>
<name>A0A835TVC1_9PASS</name>
<reference evidence="8 9" key="2">
    <citation type="journal article" date="2021" name="J. Hered.">
        <title>Feather Gene Expression Elucidates the Developmental Basis of Plumage Iridescence in African Starlings.</title>
        <authorList>
            <person name="Rubenstein D.R."/>
            <person name="Corvelo A."/>
            <person name="MacManes M.D."/>
            <person name="Maia R."/>
            <person name="Narzisi G."/>
            <person name="Rousaki A."/>
            <person name="Vandenabeele P."/>
            <person name="Shawkey M.D."/>
            <person name="Solomon J."/>
        </authorList>
    </citation>
    <scope>NUCLEOTIDE SEQUENCE [LARGE SCALE GENOMIC DNA]</scope>
    <source>
        <strain evidence="8">SS15</strain>
    </source>
</reference>
<feature type="region of interest" description="Disordered" evidence="5">
    <location>
        <begin position="432"/>
        <end position="579"/>
    </location>
</feature>
<dbReference type="PANTHER" id="PTHR12752">
    <property type="entry name" value="PHOSPHOINOSITOL 3-PHOSPHATE-BINDING PROTEIN"/>
    <property type="match status" value="1"/>
</dbReference>
<dbReference type="Pfam" id="PF00169">
    <property type="entry name" value="PH"/>
    <property type="match status" value="1"/>
</dbReference>
<dbReference type="PANTHER" id="PTHR12752:SF4">
    <property type="entry name" value="PLECKSTRIN HOMOLOGY DOMAIN-CONTAINING FAMILY A MEMBER 7"/>
    <property type="match status" value="1"/>
</dbReference>
<sequence length="1552" mass="174746">MPLGLEELGLWLAPGMSRELTWSGVLQEYKEAFKCTAVVGGCAFCRDTVVHSISWNALDVYSFSACYHLEVGQPEANMESRFSFCCEAELLEEMMAILSQAGSESCRAECLAENRAPGHRHRAPGHTQSTWSHSTWSQSQSTWSHTEHLVTQHLVTQHPVCAFGVGQEGHNQQTTSFRHPVTGQVSPENIEFILREEQNSSMSNQQINQRPSSMVSETSTAVTTSAVDTKPGSKVVKTGHKVHSFGKRDQAIRRNPNVPVVVRGWLHKQDSSGMRLWKRRWFVLADYCLFYYKDSREESVLGSIPLPSYVISAVAPEDRINRKFAFKAVHTGMRAYIYNKNCVIGSQAQHSGMRTYFFSADTQEDMNAWLRAMNQAALMQTHSSLKRQQAVPQVNHVDACKDCVKAEIPDTKENYQKSAEMLGYDKREEIRREKEEEERYTHRKETLESKKGKAKQALTEADSLFPDLTSRSQPAEKNGTLPASLGGSAGLVQQNGTGSHKRGFVPRTNPEKQFQRKSNMAQVEHWVKVQKGDTKSLASDQTLTRQGPNPPFPENYHTLPKNSRQPSGSSPPANRNLPSDYKYAQDRVSHLKMSQEERKANKDGTVWQLYEWQQRQQFKHGSPTAPLYVGSSDFMDRAKSKSSLDVPRSISVPPSPSDIPPPGPPKNFLPRRPHTPAERLTVKPSDERQTVDVPFAGSPRKIRNRAVKGSTHLDRRSMPAMGYMTHTVSAPSLHGKSADDTYIQLKKDLEYLDLKVTGRDTLKERSAKPVRIAESDIDVKLSVFCEQDRILQDLEDKIRALKENKDQLESVLEVLHRQMDQYKDQPQHAEKISYQQRLLQEDLIHIRAEISKVSTEMENAWNEYLKLEKDVSQLKKALQEQMNSSLVSQEKTQIQKDLWRIEDVTAGLSANKANYKTIVDSIKNPGFSFLCSHCSPPGILQDDTELCGFIFGLKDLLDPQEMSLCVSALERKTVPSFSQPSVPSLPASLANVESNPSILQSPPGSPVKSPLEVRLYPQPYFHTRTQHQAQQLKKIEPPLQSPVKLKPKVEDEAPPRPPLPQLYSPEDQPPAVPPLPREATVIRHTSVRGLKRQSDERKRDRELGQCVNGDCRVELRSYMSEPELAVLGADLSHPCSAFISPDSGYQTLPTRGLSGSTSRLHQSSTISSFATLRRDRSKERPKSALERLYSGEHQRGKMSAEEQLERMKRHQKALVRERKRTLSQGERQPVPPRPFIRPVSADLGSWKREQEFDLQLLERAIRGEDKDENEWLKVQPVAVTETDLEPQDYDLDISRELSKPEKVVIPERYVELEPEEPLSTEELAARQRKAEKIKNILTKSSMHNLQPAVAQDKHSSIDLDSQLQEQERIITISYALASEASQRSKEVAAGDLCTQSPLTFCATSLPLKQWISLHLCLNTSQLTRGLMRPSDECSAGEVLAAVVKGGHICALGDRGQVFSSLLDSGHTKRESQVLPCPSRGFLCGLPKQSVSTDGRLEAPPALDAAEEILLQVSVQILVGCWPLLLERHSENDRGIFYENEENCRSFFLFTSV</sequence>
<proteinExistence type="predicted"/>
<evidence type="ECO:0000256" key="4">
    <source>
        <dbReference type="SAM" id="Coils"/>
    </source>
</evidence>
<feature type="compositionally biased region" description="Polar residues" evidence="5">
    <location>
        <begin position="536"/>
        <end position="547"/>
    </location>
</feature>
<evidence type="ECO:0000256" key="3">
    <source>
        <dbReference type="ARBA" id="ARBA00022553"/>
    </source>
</evidence>
<dbReference type="FunFam" id="2.30.29.30:FF:000103">
    <property type="entry name" value="Pleckstrin homology domain-containing family A member 4"/>
    <property type="match status" value="1"/>
</dbReference>
<organism evidence="7">
    <name type="scientific">Lamprotornis superbus</name>
    <dbReference type="NCBI Taxonomy" id="245042"/>
    <lineage>
        <taxon>Eukaryota</taxon>
        <taxon>Metazoa</taxon>
        <taxon>Chordata</taxon>
        <taxon>Craniata</taxon>
        <taxon>Vertebrata</taxon>
        <taxon>Euteleostomi</taxon>
        <taxon>Archelosauria</taxon>
        <taxon>Archosauria</taxon>
        <taxon>Dinosauria</taxon>
        <taxon>Saurischia</taxon>
        <taxon>Theropoda</taxon>
        <taxon>Coelurosauria</taxon>
        <taxon>Aves</taxon>
        <taxon>Neognathae</taxon>
        <taxon>Neoaves</taxon>
        <taxon>Telluraves</taxon>
        <taxon>Australaves</taxon>
        <taxon>Passeriformes</taxon>
        <taxon>Sturnidae</taxon>
        <taxon>Lamprotornis</taxon>
    </lineage>
</organism>
<keyword evidence="2" id="KW-0963">Cytoplasm</keyword>
<dbReference type="EMBL" id="JADDUC020000021">
    <property type="protein sequence ID" value="KAI1232580.1"/>
    <property type="molecule type" value="Genomic_DNA"/>
</dbReference>
<dbReference type="EMBL" id="JADDUC010000065">
    <property type="protein sequence ID" value="KAG0120286.1"/>
    <property type="molecule type" value="Genomic_DNA"/>
</dbReference>
<feature type="region of interest" description="Disordered" evidence="5">
    <location>
        <begin position="1216"/>
        <end position="1237"/>
    </location>
</feature>
<feature type="compositionally biased region" description="Pro residues" evidence="5">
    <location>
        <begin position="653"/>
        <end position="667"/>
    </location>
</feature>
<dbReference type="SUPFAM" id="SSF50729">
    <property type="entry name" value="PH domain-like"/>
    <property type="match status" value="1"/>
</dbReference>
<dbReference type="SMART" id="SM00233">
    <property type="entry name" value="PH"/>
    <property type="match status" value="1"/>
</dbReference>
<gene>
    <name evidence="8" type="ORF">IHE44_0006408</name>
    <name evidence="7" type="ORF">IHE44_012818</name>
</gene>
<dbReference type="GO" id="GO:0005915">
    <property type="term" value="C:zonula adherens"/>
    <property type="evidence" value="ECO:0007669"/>
    <property type="project" value="TreeGrafter"/>
</dbReference>
<dbReference type="GO" id="GO:0046930">
    <property type="term" value="C:pore complex"/>
    <property type="evidence" value="ECO:0007669"/>
    <property type="project" value="TreeGrafter"/>
</dbReference>
<dbReference type="Gene3D" id="2.30.29.30">
    <property type="entry name" value="Pleckstrin-homology domain (PH domain)/Phosphotyrosine-binding domain (PTB)"/>
    <property type="match status" value="1"/>
</dbReference>
<keyword evidence="3" id="KW-0597">Phosphoprotein</keyword>
<evidence type="ECO:0000256" key="2">
    <source>
        <dbReference type="ARBA" id="ARBA00022490"/>
    </source>
</evidence>
<evidence type="ECO:0000256" key="1">
    <source>
        <dbReference type="ARBA" id="ARBA00004496"/>
    </source>
</evidence>
<evidence type="ECO:0000313" key="7">
    <source>
        <dbReference type="EMBL" id="KAG0120286.1"/>
    </source>
</evidence>
<feature type="compositionally biased region" description="Polar residues" evidence="5">
    <location>
        <begin position="560"/>
        <end position="577"/>
    </location>
</feature>
<reference evidence="7" key="1">
    <citation type="submission" date="2020-10" db="EMBL/GenBank/DDBJ databases">
        <title>Feather gene expression reveals the developmental basis of iridescence in African starlings.</title>
        <authorList>
            <person name="Rubenstein D.R."/>
        </authorList>
    </citation>
    <scope>NUCLEOTIDE SEQUENCE</scope>
    <source>
        <strain evidence="7">SS15</strain>
        <tissue evidence="7">Liver</tissue>
    </source>
</reference>
<dbReference type="Pfam" id="PF25541">
    <property type="entry name" value="TBCA_PH"/>
    <property type="match status" value="1"/>
</dbReference>
<evidence type="ECO:0000256" key="5">
    <source>
        <dbReference type="SAM" id="MobiDB-lite"/>
    </source>
</evidence>
<dbReference type="OrthoDB" id="43122at2759"/>
<dbReference type="InterPro" id="IPR001849">
    <property type="entry name" value="PH_domain"/>
</dbReference>
<dbReference type="InterPro" id="IPR057971">
    <property type="entry name" value="PKHA4-7_TBCA"/>
</dbReference>
<evidence type="ECO:0000259" key="6">
    <source>
        <dbReference type="PROSITE" id="PS50003"/>
    </source>
</evidence>
<reference evidence="8" key="3">
    <citation type="submission" date="2022-01" db="EMBL/GenBank/DDBJ databases">
        <authorList>
            <person name="Rubenstein D.R."/>
        </authorList>
    </citation>
    <scope>NUCLEOTIDE SEQUENCE</scope>
    <source>
        <strain evidence="8">SS15</strain>
        <tissue evidence="8">Liver</tissue>
    </source>
</reference>
<keyword evidence="4" id="KW-0175">Coiled coil</keyword>
<feature type="compositionally biased region" description="Basic and acidic residues" evidence="5">
    <location>
        <begin position="432"/>
        <end position="451"/>
    </location>
</feature>
<comment type="caution">
    <text evidence="7">The sequence shown here is derived from an EMBL/GenBank/DDBJ whole genome shotgun (WGS) entry which is preliminary data.</text>
</comment>
<dbReference type="InterPro" id="IPR040392">
    <property type="entry name" value="PKHA4-7_PH"/>
</dbReference>
<feature type="domain" description="PH" evidence="6">
    <location>
        <begin position="259"/>
        <end position="378"/>
    </location>
</feature>
<dbReference type="GO" id="GO:0044331">
    <property type="term" value="P:cell-cell adhesion mediated by cadherin"/>
    <property type="evidence" value="ECO:0007669"/>
    <property type="project" value="TreeGrafter"/>
</dbReference>
<dbReference type="PROSITE" id="PS50003">
    <property type="entry name" value="PH_DOMAIN"/>
    <property type="match status" value="1"/>
</dbReference>
<keyword evidence="9" id="KW-1185">Reference proteome</keyword>
<feature type="region of interest" description="Disordered" evidence="5">
    <location>
        <begin position="1026"/>
        <end position="1075"/>
    </location>
</feature>
<feature type="region of interest" description="Disordered" evidence="5">
    <location>
        <begin position="639"/>
        <end position="692"/>
    </location>
</feature>
<feature type="compositionally biased region" description="Basic and acidic residues" evidence="5">
    <location>
        <begin position="675"/>
        <end position="690"/>
    </location>
</feature>
<evidence type="ECO:0000313" key="9">
    <source>
        <dbReference type="Proteomes" id="UP000618051"/>
    </source>
</evidence>
<evidence type="ECO:0000313" key="8">
    <source>
        <dbReference type="EMBL" id="KAI1232580.1"/>
    </source>
</evidence>
<accession>A0A835TVC1</accession>
<dbReference type="GO" id="GO:0046931">
    <property type="term" value="P:pore complex assembly"/>
    <property type="evidence" value="ECO:0007669"/>
    <property type="project" value="TreeGrafter"/>
</dbReference>